<sequence length="425" mass="49176">MYDRLIVTRLRLVSALSIFGTFCVVYLPTEIYTLIGDIPTIIFIDNGIVVVSISFNFGINFYNILRSVLMYDNLDELDWPNDVIAVTCTAYLSPAVLELYVLAFGVIIGCFDVFYINCTKGVQHPGFEFDILFFSIDSERSDECIDFTMIYQKHREKQKKNDGKTVFFTQNQFSTESIFLYGCNSKTNHCKYLKFSPNVYGSVIYIHVDKIFLALSKYLKILYKVPHMHNFFLLAFEVQILTKIRQNHEYFSKFIKLFIFISNSDLTLLLPCMFSEFKSIFNLIDLKSADDSNCGGDLSHGYSFLPLKPGGHIHPVLFAIPPLRHCEINEIDFSLYYQMDKHRRLTNALRYSFDSNLTVFGVYELMVLLSKISSRFKTLKSIDNVHCDSSSSKYDIAIHILIEFLCFHFILKDSSMVLAFHKNKL</sequence>
<dbReference type="Proteomes" id="UP000475862">
    <property type="component" value="Unassembled WGS sequence"/>
</dbReference>
<accession>A0A6G0TVE7</accession>
<keyword evidence="1" id="KW-1133">Transmembrane helix</keyword>
<dbReference type="EMBL" id="VYZN01000014">
    <property type="protein sequence ID" value="KAE9539584.1"/>
    <property type="molecule type" value="Genomic_DNA"/>
</dbReference>
<feature type="transmembrane region" description="Helical" evidence="1">
    <location>
        <begin position="41"/>
        <end position="62"/>
    </location>
</feature>
<evidence type="ECO:0000256" key="1">
    <source>
        <dbReference type="SAM" id="Phobius"/>
    </source>
</evidence>
<gene>
    <name evidence="2" type="ORF">AGLY_004836</name>
</gene>
<name>A0A6G0TVE7_APHGL</name>
<feature type="transmembrane region" description="Helical" evidence="1">
    <location>
        <begin position="99"/>
        <end position="116"/>
    </location>
</feature>
<reference evidence="2 3" key="1">
    <citation type="submission" date="2019-08" db="EMBL/GenBank/DDBJ databases">
        <title>The genome of the soybean aphid Biotype 1, its phylome, world population structure and adaptation to the North American continent.</title>
        <authorList>
            <person name="Giordano R."/>
            <person name="Donthu R.K."/>
            <person name="Hernandez A.G."/>
            <person name="Wright C.L."/>
            <person name="Zimin A.V."/>
        </authorList>
    </citation>
    <scope>NUCLEOTIDE SEQUENCE [LARGE SCALE GENOMIC DNA]</scope>
    <source>
        <tissue evidence="2">Whole aphids</tissue>
    </source>
</reference>
<comment type="caution">
    <text evidence="2">The sequence shown here is derived from an EMBL/GenBank/DDBJ whole genome shotgun (WGS) entry which is preliminary data.</text>
</comment>
<keyword evidence="1" id="KW-0812">Transmembrane</keyword>
<evidence type="ECO:0000313" key="3">
    <source>
        <dbReference type="Proteomes" id="UP000475862"/>
    </source>
</evidence>
<organism evidence="2 3">
    <name type="scientific">Aphis glycines</name>
    <name type="common">Soybean aphid</name>
    <dbReference type="NCBI Taxonomy" id="307491"/>
    <lineage>
        <taxon>Eukaryota</taxon>
        <taxon>Metazoa</taxon>
        <taxon>Ecdysozoa</taxon>
        <taxon>Arthropoda</taxon>
        <taxon>Hexapoda</taxon>
        <taxon>Insecta</taxon>
        <taxon>Pterygota</taxon>
        <taxon>Neoptera</taxon>
        <taxon>Paraneoptera</taxon>
        <taxon>Hemiptera</taxon>
        <taxon>Sternorrhyncha</taxon>
        <taxon>Aphidomorpha</taxon>
        <taxon>Aphidoidea</taxon>
        <taxon>Aphididae</taxon>
        <taxon>Aphidini</taxon>
        <taxon>Aphis</taxon>
        <taxon>Aphis</taxon>
    </lineage>
</organism>
<feature type="transmembrane region" description="Helical" evidence="1">
    <location>
        <begin position="12"/>
        <end position="35"/>
    </location>
</feature>
<evidence type="ECO:0000313" key="2">
    <source>
        <dbReference type="EMBL" id="KAE9539584.1"/>
    </source>
</evidence>
<dbReference type="AlphaFoldDB" id="A0A6G0TVE7"/>
<proteinExistence type="predicted"/>
<keyword evidence="1" id="KW-0472">Membrane</keyword>
<keyword evidence="3" id="KW-1185">Reference proteome</keyword>
<protein>
    <submittedName>
        <fullName evidence="2">Uncharacterized protein</fullName>
    </submittedName>
</protein>